<organism evidence="2 3">
    <name type="scientific">Trypanosoma theileri</name>
    <dbReference type="NCBI Taxonomy" id="67003"/>
    <lineage>
        <taxon>Eukaryota</taxon>
        <taxon>Discoba</taxon>
        <taxon>Euglenozoa</taxon>
        <taxon>Kinetoplastea</taxon>
        <taxon>Metakinetoplastina</taxon>
        <taxon>Trypanosomatida</taxon>
        <taxon>Trypanosomatidae</taxon>
        <taxon>Trypanosoma</taxon>
    </lineage>
</organism>
<feature type="compositionally biased region" description="Pro residues" evidence="1">
    <location>
        <begin position="403"/>
        <end position="412"/>
    </location>
</feature>
<dbReference type="GO" id="GO:0006325">
    <property type="term" value="P:chromatin organization"/>
    <property type="evidence" value="ECO:0007669"/>
    <property type="project" value="InterPro"/>
</dbReference>
<evidence type="ECO:0000313" key="2">
    <source>
        <dbReference type="EMBL" id="ORC86251.1"/>
    </source>
</evidence>
<dbReference type="GO" id="GO:0016301">
    <property type="term" value="F:kinase activity"/>
    <property type="evidence" value="ECO:0007669"/>
    <property type="project" value="UniProtKB-KW"/>
</dbReference>
<dbReference type="PANTHER" id="PTHR13468:SF1">
    <property type="entry name" value="PROTEIN DEK"/>
    <property type="match status" value="1"/>
</dbReference>
<comment type="caution">
    <text evidence="2">The sequence shown here is derived from an EMBL/GenBank/DDBJ whole genome shotgun (WGS) entry which is preliminary data.</text>
</comment>
<accession>A0A1X0NNS7</accession>
<keyword evidence="2" id="KW-0418">Kinase</keyword>
<keyword evidence="3" id="KW-1185">Reference proteome</keyword>
<reference evidence="2 3" key="1">
    <citation type="submission" date="2017-03" db="EMBL/GenBank/DDBJ databases">
        <title>An alternative strategy for trypanosome survival in the mammalian bloodstream revealed through genome and transcriptome analysis of the ubiquitous bovine parasite Trypanosoma (Megatrypanum) theileri.</title>
        <authorList>
            <person name="Kelly S."/>
            <person name="Ivens A."/>
            <person name="Mott A."/>
            <person name="O'Neill E."/>
            <person name="Emms D."/>
            <person name="Macleod O."/>
            <person name="Voorheis P."/>
            <person name="Matthews J."/>
            <person name="Matthews K."/>
            <person name="Carrington M."/>
        </authorList>
    </citation>
    <scope>NUCLEOTIDE SEQUENCE [LARGE SCALE GENOMIC DNA]</scope>
    <source>
        <strain evidence="2">Edinburgh</strain>
    </source>
</reference>
<feature type="compositionally biased region" description="Low complexity" evidence="1">
    <location>
        <begin position="176"/>
        <end position="209"/>
    </location>
</feature>
<feature type="compositionally biased region" description="Polar residues" evidence="1">
    <location>
        <begin position="375"/>
        <end position="386"/>
    </location>
</feature>
<dbReference type="GO" id="GO:0005634">
    <property type="term" value="C:nucleus"/>
    <property type="evidence" value="ECO:0007669"/>
    <property type="project" value="TreeGrafter"/>
</dbReference>
<feature type="compositionally biased region" description="Polar residues" evidence="1">
    <location>
        <begin position="356"/>
        <end position="367"/>
    </location>
</feature>
<sequence length="412" mass="42815">MADHRGREEAEGDGEGAARFDLAAGTGNPLADLPAIAAVGPRGAPARRLEAQLEPLHRLVFGRAGRTGERRRALEVFRGFPPDMRDDVVERVGRLTKDKLRAIIDALGMAVHISNPRAKVAEDVVAFLMHPSVEGAKRVNTKSSRTASKPTKRGRTSLPRGSAVNASAKEDESVGATAKTSPVTSTASKKSPSPKTKTTKTTASSSSPADEGVKAKRTKKELPVAERSPSANPPSDDALRVAVYKRILLTPREERVNLTTKALRLELQESFGELEARKAVIKEAASECITALVAAEEAAAVAATATVTGTATITTTTIEGGTMSVSLPGVSSEAARVSGNGDHTVEPSPAPHPPSMQLTDAAASTRSQPPPPETPDSSVAQHSSVPSFPAHPPVAATVVSAPSCPPPGAPIV</sequence>
<feature type="region of interest" description="Disordered" evidence="1">
    <location>
        <begin position="137"/>
        <end position="237"/>
    </location>
</feature>
<dbReference type="OrthoDB" id="273283at2759"/>
<dbReference type="STRING" id="67003.A0A1X0NNS7"/>
<dbReference type="AlphaFoldDB" id="A0A1X0NNS7"/>
<dbReference type="RefSeq" id="XP_028880317.1">
    <property type="nucleotide sequence ID" value="XM_029028290.1"/>
</dbReference>
<dbReference type="InterPro" id="IPR044198">
    <property type="entry name" value="DEK"/>
</dbReference>
<keyword evidence="2" id="KW-0808">Transferase</keyword>
<evidence type="ECO:0000256" key="1">
    <source>
        <dbReference type="SAM" id="MobiDB-lite"/>
    </source>
</evidence>
<evidence type="ECO:0000313" key="3">
    <source>
        <dbReference type="Proteomes" id="UP000192257"/>
    </source>
</evidence>
<dbReference type="GO" id="GO:0003677">
    <property type="term" value="F:DNA binding"/>
    <property type="evidence" value="ECO:0007669"/>
    <property type="project" value="InterPro"/>
</dbReference>
<dbReference type="GO" id="GO:0042393">
    <property type="term" value="F:histone binding"/>
    <property type="evidence" value="ECO:0007669"/>
    <property type="project" value="TreeGrafter"/>
</dbReference>
<feature type="region of interest" description="Disordered" evidence="1">
    <location>
        <begin position="332"/>
        <end position="412"/>
    </location>
</feature>
<dbReference type="EMBL" id="NBCO01000029">
    <property type="protein sequence ID" value="ORC86251.1"/>
    <property type="molecule type" value="Genomic_DNA"/>
</dbReference>
<gene>
    <name evidence="2" type="ORF">TM35_000291330</name>
</gene>
<proteinExistence type="predicted"/>
<feature type="region of interest" description="Disordered" evidence="1">
    <location>
        <begin position="1"/>
        <end position="25"/>
    </location>
</feature>
<protein>
    <submittedName>
        <fullName evidence="2">Putative regulatory subunit of protein kinase a-like protein</fullName>
    </submittedName>
</protein>
<dbReference type="VEuPathDB" id="TriTrypDB:TM35_000291330"/>
<dbReference type="Proteomes" id="UP000192257">
    <property type="component" value="Unassembled WGS sequence"/>
</dbReference>
<dbReference type="GO" id="GO:2000779">
    <property type="term" value="P:regulation of double-strand break repair"/>
    <property type="evidence" value="ECO:0007669"/>
    <property type="project" value="TreeGrafter"/>
</dbReference>
<dbReference type="GeneID" id="39988070"/>
<dbReference type="PANTHER" id="PTHR13468">
    <property type="entry name" value="DEK PROTEIN"/>
    <property type="match status" value="1"/>
</dbReference>
<name>A0A1X0NNS7_9TRYP</name>